<evidence type="ECO:0000313" key="3">
    <source>
        <dbReference type="Proteomes" id="UP000231070"/>
    </source>
</evidence>
<reference evidence="2 3" key="1">
    <citation type="submission" date="2017-08" db="EMBL/GenBank/DDBJ databases">
        <title>Pleomorphomonas carboxidotrophicus sp. nov., a new mesophilic hydrogenogenic carboxidotroph.</title>
        <authorList>
            <person name="Esquivel-Elizondo S."/>
            <person name="Krajmalnik-Brown R."/>
            <person name="Maldonado J."/>
        </authorList>
    </citation>
    <scope>NUCLEOTIDE SEQUENCE [LARGE SCALE GENOMIC DNA]</scope>
    <source>
        <strain evidence="2 3">SVCO-16</strain>
    </source>
</reference>
<comment type="caution">
    <text evidence="2">The sequence shown here is derived from an EMBL/GenBank/DDBJ whole genome shotgun (WGS) entry which is preliminary data.</text>
</comment>
<dbReference type="AlphaFoldDB" id="A0A2G9WNU2"/>
<dbReference type="OrthoDB" id="8450544at2"/>
<dbReference type="Proteomes" id="UP000231070">
    <property type="component" value="Unassembled WGS sequence"/>
</dbReference>
<evidence type="ECO:0000313" key="2">
    <source>
        <dbReference type="EMBL" id="PIO96381.1"/>
    </source>
</evidence>
<evidence type="ECO:0000259" key="1">
    <source>
        <dbReference type="Pfam" id="PF01402"/>
    </source>
</evidence>
<protein>
    <recommendedName>
        <fullName evidence="1">Ribbon-helix-helix protein CopG domain-containing protein</fullName>
    </recommendedName>
</protein>
<feature type="domain" description="Ribbon-helix-helix protein CopG" evidence="1">
    <location>
        <begin position="30"/>
        <end position="66"/>
    </location>
</feature>
<gene>
    <name evidence="2" type="ORF">CJ014_25705</name>
</gene>
<sequence length="69" mass="7594">MAEDAAEIRRKVAAHRERVKAAGRVFVNTSLPAELVIRLDQIKEAKGASSRAPLIEEAVRLLIEKEQGS</sequence>
<accession>A0A2G9WNU2</accession>
<dbReference type="EMBL" id="NQVN01000036">
    <property type="protein sequence ID" value="PIO96381.1"/>
    <property type="molecule type" value="Genomic_DNA"/>
</dbReference>
<organism evidence="2 3">
    <name type="scientific">Pleomorphomonas carboxyditropha</name>
    <dbReference type="NCBI Taxonomy" id="2023338"/>
    <lineage>
        <taxon>Bacteria</taxon>
        <taxon>Pseudomonadati</taxon>
        <taxon>Pseudomonadota</taxon>
        <taxon>Alphaproteobacteria</taxon>
        <taxon>Hyphomicrobiales</taxon>
        <taxon>Pleomorphomonadaceae</taxon>
        <taxon>Pleomorphomonas</taxon>
    </lineage>
</organism>
<dbReference type="GO" id="GO:0006355">
    <property type="term" value="P:regulation of DNA-templated transcription"/>
    <property type="evidence" value="ECO:0007669"/>
    <property type="project" value="InterPro"/>
</dbReference>
<proteinExistence type="predicted"/>
<dbReference type="Pfam" id="PF01402">
    <property type="entry name" value="RHH_1"/>
    <property type="match status" value="1"/>
</dbReference>
<keyword evidence="3" id="KW-1185">Reference proteome</keyword>
<name>A0A2G9WNU2_9HYPH</name>
<dbReference type="InterPro" id="IPR002145">
    <property type="entry name" value="CopG"/>
</dbReference>